<dbReference type="EMBL" id="CACTIH010002230">
    <property type="protein sequence ID" value="CAA2975111.1"/>
    <property type="molecule type" value="Genomic_DNA"/>
</dbReference>
<feature type="non-terminal residue" evidence="1">
    <location>
        <position position="1"/>
    </location>
</feature>
<accession>A0A8S0R983</accession>
<keyword evidence="2" id="KW-1185">Reference proteome</keyword>
<gene>
    <name evidence="1" type="ORF">OLEA9_A072557</name>
</gene>
<proteinExistence type="predicted"/>
<sequence length="57" mass="6232">KKGLATPPDPPLKKFRVSISITQPPPYQLKNFKPDSVVVATTSLPVALCIARDDDEK</sequence>
<protein>
    <submittedName>
        <fullName evidence="1">Uncharacterized protein</fullName>
    </submittedName>
</protein>
<reference evidence="1 2" key="1">
    <citation type="submission" date="2019-12" db="EMBL/GenBank/DDBJ databases">
        <authorList>
            <person name="Alioto T."/>
            <person name="Alioto T."/>
            <person name="Gomez Garrido J."/>
        </authorList>
    </citation>
    <scope>NUCLEOTIDE SEQUENCE [LARGE SCALE GENOMIC DNA]</scope>
</reference>
<dbReference type="Gramene" id="OE9A072557T1">
    <property type="protein sequence ID" value="OE9A072557C1"/>
    <property type="gene ID" value="OE9A072557"/>
</dbReference>
<comment type="caution">
    <text evidence="1">The sequence shown here is derived from an EMBL/GenBank/DDBJ whole genome shotgun (WGS) entry which is preliminary data.</text>
</comment>
<name>A0A8S0R983_OLEEU</name>
<organism evidence="1 2">
    <name type="scientific">Olea europaea subsp. europaea</name>
    <dbReference type="NCBI Taxonomy" id="158383"/>
    <lineage>
        <taxon>Eukaryota</taxon>
        <taxon>Viridiplantae</taxon>
        <taxon>Streptophyta</taxon>
        <taxon>Embryophyta</taxon>
        <taxon>Tracheophyta</taxon>
        <taxon>Spermatophyta</taxon>
        <taxon>Magnoliopsida</taxon>
        <taxon>eudicotyledons</taxon>
        <taxon>Gunneridae</taxon>
        <taxon>Pentapetalae</taxon>
        <taxon>asterids</taxon>
        <taxon>lamiids</taxon>
        <taxon>Lamiales</taxon>
        <taxon>Oleaceae</taxon>
        <taxon>Oleeae</taxon>
        <taxon>Olea</taxon>
    </lineage>
</organism>
<feature type="non-terminal residue" evidence="1">
    <location>
        <position position="57"/>
    </location>
</feature>
<dbReference type="Proteomes" id="UP000594638">
    <property type="component" value="Unassembled WGS sequence"/>
</dbReference>
<dbReference type="AlphaFoldDB" id="A0A8S0R983"/>
<evidence type="ECO:0000313" key="2">
    <source>
        <dbReference type="Proteomes" id="UP000594638"/>
    </source>
</evidence>
<evidence type="ECO:0000313" key="1">
    <source>
        <dbReference type="EMBL" id="CAA2975111.1"/>
    </source>
</evidence>